<dbReference type="EMBL" id="JAULSR010000003">
    <property type="protein sequence ID" value="KAK0625044.1"/>
    <property type="molecule type" value="Genomic_DNA"/>
</dbReference>
<dbReference type="Proteomes" id="UP001174934">
    <property type="component" value="Unassembled WGS sequence"/>
</dbReference>
<name>A0AA39X0I4_9PEZI</name>
<gene>
    <name evidence="1" type="ORF">B0T17DRAFT_654847</name>
</gene>
<accession>A0AA39X0I4</accession>
<sequence length="102" mass="11615">MAYRPWSSLINDRLWGLDGGRVGMELNSWKAGTAFVAPPSYLHSRACCVWPHTRPMTWPERQTTVAISPDSKNPFQPSPYLDGDGRYFRQADRPVQLVHASR</sequence>
<dbReference type="AlphaFoldDB" id="A0AA39X0I4"/>
<keyword evidence="2" id="KW-1185">Reference proteome</keyword>
<evidence type="ECO:0000313" key="2">
    <source>
        <dbReference type="Proteomes" id="UP001174934"/>
    </source>
</evidence>
<comment type="caution">
    <text evidence="1">The sequence shown here is derived from an EMBL/GenBank/DDBJ whole genome shotgun (WGS) entry which is preliminary data.</text>
</comment>
<evidence type="ECO:0000313" key="1">
    <source>
        <dbReference type="EMBL" id="KAK0625044.1"/>
    </source>
</evidence>
<organism evidence="1 2">
    <name type="scientific">Bombardia bombarda</name>
    <dbReference type="NCBI Taxonomy" id="252184"/>
    <lineage>
        <taxon>Eukaryota</taxon>
        <taxon>Fungi</taxon>
        <taxon>Dikarya</taxon>
        <taxon>Ascomycota</taxon>
        <taxon>Pezizomycotina</taxon>
        <taxon>Sordariomycetes</taxon>
        <taxon>Sordariomycetidae</taxon>
        <taxon>Sordariales</taxon>
        <taxon>Lasiosphaeriaceae</taxon>
        <taxon>Bombardia</taxon>
    </lineage>
</organism>
<protein>
    <submittedName>
        <fullName evidence="1">Uncharacterized protein</fullName>
    </submittedName>
</protein>
<proteinExistence type="predicted"/>
<reference evidence="1" key="1">
    <citation type="submission" date="2023-06" db="EMBL/GenBank/DDBJ databases">
        <title>Genome-scale phylogeny and comparative genomics of the fungal order Sordariales.</title>
        <authorList>
            <consortium name="Lawrence Berkeley National Laboratory"/>
            <person name="Hensen N."/>
            <person name="Bonometti L."/>
            <person name="Westerberg I."/>
            <person name="Brannstrom I.O."/>
            <person name="Guillou S."/>
            <person name="Cros-Aarteil S."/>
            <person name="Calhoun S."/>
            <person name="Haridas S."/>
            <person name="Kuo A."/>
            <person name="Mondo S."/>
            <person name="Pangilinan J."/>
            <person name="Riley R."/>
            <person name="LaButti K."/>
            <person name="Andreopoulos B."/>
            <person name="Lipzen A."/>
            <person name="Chen C."/>
            <person name="Yanf M."/>
            <person name="Daum C."/>
            <person name="Ng V."/>
            <person name="Clum A."/>
            <person name="Steindorff A."/>
            <person name="Ohm R."/>
            <person name="Martin F."/>
            <person name="Silar P."/>
            <person name="Natvig D."/>
            <person name="Lalanne C."/>
            <person name="Gautier V."/>
            <person name="Ament-velasquez S.L."/>
            <person name="Kruys A."/>
            <person name="Hutchinson M.I."/>
            <person name="Powell A.J."/>
            <person name="Barry K."/>
            <person name="Miller A.N."/>
            <person name="Grigoriev I.V."/>
            <person name="Debuchy R."/>
            <person name="Gladieux P."/>
            <person name="Thoren M.H."/>
            <person name="Johannesson H."/>
        </authorList>
    </citation>
    <scope>NUCLEOTIDE SEQUENCE</scope>
    <source>
        <strain evidence="1">SMH3391-2</strain>
    </source>
</reference>